<comment type="caution">
    <text evidence="2">The sequence shown here is derived from an EMBL/GenBank/DDBJ whole genome shotgun (WGS) entry which is preliminary data.</text>
</comment>
<feature type="compositionally biased region" description="Low complexity" evidence="1">
    <location>
        <begin position="19"/>
        <end position="32"/>
    </location>
</feature>
<evidence type="ECO:0000313" key="2">
    <source>
        <dbReference type="EMBL" id="KZZ89667.1"/>
    </source>
</evidence>
<dbReference type="EMBL" id="AZGY01000024">
    <property type="protein sequence ID" value="KZZ89667.1"/>
    <property type="molecule type" value="Genomic_DNA"/>
</dbReference>
<dbReference type="AlphaFoldDB" id="A0A167X5V6"/>
<evidence type="ECO:0000313" key="3">
    <source>
        <dbReference type="Proteomes" id="UP000078544"/>
    </source>
</evidence>
<keyword evidence="3" id="KW-1185">Reference proteome</keyword>
<feature type="region of interest" description="Disordered" evidence="1">
    <location>
        <begin position="335"/>
        <end position="366"/>
    </location>
</feature>
<name>A0A167X5V6_9HYPO</name>
<protein>
    <submittedName>
        <fullName evidence="2">Uncharacterized protein</fullName>
    </submittedName>
</protein>
<feature type="region of interest" description="Disordered" evidence="1">
    <location>
        <begin position="1"/>
        <end position="39"/>
    </location>
</feature>
<reference evidence="2 3" key="1">
    <citation type="journal article" date="2016" name="Genome Biol. Evol.">
        <title>Divergent and convergent evolution of fungal pathogenicity.</title>
        <authorList>
            <person name="Shang Y."/>
            <person name="Xiao G."/>
            <person name="Zheng P."/>
            <person name="Cen K."/>
            <person name="Zhan S."/>
            <person name="Wang C."/>
        </authorList>
    </citation>
    <scope>NUCLEOTIDE SEQUENCE [LARGE SCALE GENOMIC DNA]</scope>
    <source>
        <strain evidence="2 3">RCEF 2490</strain>
    </source>
</reference>
<evidence type="ECO:0000256" key="1">
    <source>
        <dbReference type="SAM" id="MobiDB-lite"/>
    </source>
</evidence>
<feature type="region of interest" description="Disordered" evidence="1">
    <location>
        <begin position="155"/>
        <end position="206"/>
    </location>
</feature>
<gene>
    <name evidence="2" type="ORF">AAL_07560</name>
</gene>
<feature type="compositionally biased region" description="Basic and acidic residues" evidence="1">
    <location>
        <begin position="160"/>
        <end position="172"/>
    </location>
</feature>
<proteinExistence type="predicted"/>
<dbReference type="Proteomes" id="UP000078544">
    <property type="component" value="Unassembled WGS sequence"/>
</dbReference>
<accession>A0A167X5V6</accession>
<feature type="compositionally biased region" description="Polar residues" evidence="1">
    <location>
        <begin position="355"/>
        <end position="366"/>
    </location>
</feature>
<organism evidence="2 3">
    <name type="scientific">Moelleriella libera RCEF 2490</name>
    <dbReference type="NCBI Taxonomy" id="1081109"/>
    <lineage>
        <taxon>Eukaryota</taxon>
        <taxon>Fungi</taxon>
        <taxon>Dikarya</taxon>
        <taxon>Ascomycota</taxon>
        <taxon>Pezizomycotina</taxon>
        <taxon>Sordariomycetes</taxon>
        <taxon>Hypocreomycetidae</taxon>
        <taxon>Hypocreales</taxon>
        <taxon>Clavicipitaceae</taxon>
        <taxon>Moelleriella</taxon>
    </lineage>
</organism>
<feature type="compositionally biased region" description="Basic and acidic residues" evidence="1">
    <location>
        <begin position="196"/>
        <end position="206"/>
    </location>
</feature>
<sequence>MSCHGLRPPKPPDVRISCSASGRRAGSGAKASTMRPSRTSTAVQRCSRFGLWPRFPCHTPISSCSTSSTVTLSSSPLPPPPPVVAVAAAPAGPPAQQVQLHELAEDEPERGLIARPRHGCCCCRWVAGSPVAQRRWVEDAVQGWVHCAAGGGGGGGGCVEQHDERTRRERTGHVPQTRAQQGQVAVSDRPVPLGEEPGKQGRHVRDEDETGRFTGAAAAAAAVVGVVEDLPQPVHVKDARDHDALETRPRAGCCCCCAAVGISGGGGVLIPQLGVDGVPERRHDGAGRLGRDEERLAAAAEQELLSENLEAELDGTDHRLVSMGVVWSERGVSRAGRGGDGMGNTDWALSRQHSENNVSRRSNILF</sequence>